<sequence length="112" mass="12105">MGGEPMTDKHIFEPKPGADPQAVVDGLVFDDSAAAPALPPTGEEIERGMVTTSLKLPKDLRDRIREAAAEHCITPSMLIRQYIEMGLLAEQPGRMIPLSDAIRVLSSLRPSA</sequence>
<protein>
    <recommendedName>
        <fullName evidence="3">Ribbon-helix-helix protein CopG domain-containing protein</fullName>
    </recommendedName>
</protein>
<dbReference type="RefSeq" id="WP_030516975.1">
    <property type="nucleotide sequence ID" value="NZ_JADLQW010000018.1"/>
</dbReference>
<dbReference type="CDD" id="cd21631">
    <property type="entry name" value="RHH_CopG_NikR-like"/>
    <property type="match status" value="1"/>
</dbReference>
<comment type="caution">
    <text evidence="1">The sequence shown here is derived from an EMBL/GenBank/DDBJ whole genome shotgun (WGS) entry which is preliminary data.</text>
</comment>
<dbReference type="EMBL" id="PYHS01000002">
    <property type="protein sequence ID" value="PSR65180.1"/>
    <property type="molecule type" value="Genomic_DNA"/>
</dbReference>
<gene>
    <name evidence="1" type="ORF">C8259_03125</name>
</gene>
<reference evidence="1 2" key="1">
    <citation type="submission" date="2018-02" db="EMBL/GenBank/DDBJ databases">
        <title>8 Nocardia nova and 1 Nocardia cyriacigeorgica strain used for evolution to TMP-SMX.</title>
        <authorList>
            <person name="Mehta H."/>
            <person name="Weng J."/>
            <person name="Shamoo Y."/>
        </authorList>
    </citation>
    <scope>NUCLEOTIDE SEQUENCE [LARGE SCALE GENOMIC DNA]</scope>
    <source>
        <strain evidence="1 2">ATCC 33727</strain>
    </source>
</reference>
<dbReference type="AlphaFoldDB" id="A0A2T2ZBQ3"/>
<evidence type="ECO:0000313" key="2">
    <source>
        <dbReference type="Proteomes" id="UP000241647"/>
    </source>
</evidence>
<accession>A0A2T2ZBQ3</accession>
<evidence type="ECO:0000313" key="1">
    <source>
        <dbReference type="EMBL" id="PSR65180.1"/>
    </source>
</evidence>
<proteinExistence type="predicted"/>
<evidence type="ECO:0008006" key="3">
    <source>
        <dbReference type="Google" id="ProtNLM"/>
    </source>
</evidence>
<dbReference type="Proteomes" id="UP000241647">
    <property type="component" value="Unassembled WGS sequence"/>
</dbReference>
<organism evidence="1 2">
    <name type="scientific">Nocardia nova</name>
    <dbReference type="NCBI Taxonomy" id="37330"/>
    <lineage>
        <taxon>Bacteria</taxon>
        <taxon>Bacillati</taxon>
        <taxon>Actinomycetota</taxon>
        <taxon>Actinomycetes</taxon>
        <taxon>Mycobacteriales</taxon>
        <taxon>Nocardiaceae</taxon>
        <taxon>Nocardia</taxon>
    </lineage>
</organism>
<name>A0A2T2ZBQ3_9NOCA</name>